<proteinExistence type="predicted"/>
<comment type="caution">
    <text evidence="2">The sequence shown here is derived from an EMBL/GenBank/DDBJ whole genome shotgun (WGS) entry which is preliminary data.</text>
</comment>
<dbReference type="PANTHER" id="PTHR31973">
    <property type="entry name" value="POLYPROTEIN, PUTATIVE-RELATED"/>
    <property type="match status" value="1"/>
</dbReference>
<feature type="compositionally biased region" description="Acidic residues" evidence="1">
    <location>
        <begin position="1"/>
        <end position="23"/>
    </location>
</feature>
<accession>A0AAE0CJ72</accession>
<gene>
    <name evidence="2" type="ORF">Ddye_012384</name>
</gene>
<reference evidence="2" key="1">
    <citation type="journal article" date="2023" name="Plant J.">
        <title>Genome sequences and population genomics provide insights into the demographic history, inbreeding, and mutation load of two 'living fossil' tree species of Dipteronia.</title>
        <authorList>
            <person name="Feng Y."/>
            <person name="Comes H.P."/>
            <person name="Chen J."/>
            <person name="Zhu S."/>
            <person name="Lu R."/>
            <person name="Zhang X."/>
            <person name="Li P."/>
            <person name="Qiu J."/>
            <person name="Olsen K.M."/>
            <person name="Qiu Y."/>
        </authorList>
    </citation>
    <scope>NUCLEOTIDE SEQUENCE</scope>
    <source>
        <strain evidence="2">KIB01</strain>
    </source>
</reference>
<dbReference type="EMBL" id="JANJYI010000004">
    <property type="protein sequence ID" value="KAK2652528.1"/>
    <property type="molecule type" value="Genomic_DNA"/>
</dbReference>
<dbReference type="AlphaFoldDB" id="A0AAE0CJ72"/>
<keyword evidence="3" id="KW-1185">Reference proteome</keyword>
<evidence type="ECO:0000256" key="1">
    <source>
        <dbReference type="SAM" id="MobiDB-lite"/>
    </source>
</evidence>
<name>A0AAE0CJ72_9ROSI</name>
<sequence>MLNYESDNEKEDNKDNEDDDDGKDDVGMGRQDIDAYSRQYNEVLVGLDANSGLFPMAVYICEKETQSSWEWFLPNLKIHLQYCARHIFANFRLTYKGEYYKKLFWRASRSCNVFDFKEAIKEIGVINPTAKVWLEGIPPSHWSRFAYDHLIMCDHVTNNMTEAFNSMISTHGVASYLELLEFIRRMVVRKFQERKKEFRAWNSIFPPKVNAKILMNSRESRLFIIISAGDMEYELLGGTG</sequence>
<protein>
    <submittedName>
        <fullName evidence="2">Uncharacterized protein</fullName>
    </submittedName>
</protein>
<feature type="region of interest" description="Disordered" evidence="1">
    <location>
        <begin position="1"/>
        <end position="28"/>
    </location>
</feature>
<dbReference type="Proteomes" id="UP001280121">
    <property type="component" value="Unassembled WGS sequence"/>
</dbReference>
<evidence type="ECO:0000313" key="3">
    <source>
        <dbReference type="Proteomes" id="UP001280121"/>
    </source>
</evidence>
<organism evidence="2 3">
    <name type="scientific">Dipteronia dyeriana</name>
    <dbReference type="NCBI Taxonomy" id="168575"/>
    <lineage>
        <taxon>Eukaryota</taxon>
        <taxon>Viridiplantae</taxon>
        <taxon>Streptophyta</taxon>
        <taxon>Embryophyta</taxon>
        <taxon>Tracheophyta</taxon>
        <taxon>Spermatophyta</taxon>
        <taxon>Magnoliopsida</taxon>
        <taxon>eudicotyledons</taxon>
        <taxon>Gunneridae</taxon>
        <taxon>Pentapetalae</taxon>
        <taxon>rosids</taxon>
        <taxon>malvids</taxon>
        <taxon>Sapindales</taxon>
        <taxon>Sapindaceae</taxon>
        <taxon>Hippocastanoideae</taxon>
        <taxon>Acereae</taxon>
        <taxon>Dipteronia</taxon>
    </lineage>
</organism>
<evidence type="ECO:0000313" key="2">
    <source>
        <dbReference type="EMBL" id="KAK2652528.1"/>
    </source>
</evidence>
<dbReference type="PANTHER" id="PTHR31973:SF187">
    <property type="entry name" value="MUTATOR TRANSPOSASE MUDRA PROTEIN"/>
    <property type="match status" value="1"/>
</dbReference>